<dbReference type="PRINTS" id="PR00465">
    <property type="entry name" value="EP450IV"/>
</dbReference>
<dbReference type="InterPro" id="IPR001128">
    <property type="entry name" value="Cyt_P450"/>
</dbReference>
<dbReference type="HOGENOM" id="CLU_018012_4_2_1"/>
<dbReference type="InterPro" id="IPR002403">
    <property type="entry name" value="Cyt_P450_E_grp-IV"/>
</dbReference>
<dbReference type="PANTHER" id="PTHR47582">
    <property type="entry name" value="P450, PUTATIVE (EUROFUNG)-RELATED"/>
    <property type="match status" value="1"/>
</dbReference>
<dbReference type="AlphaFoldDB" id="Q0UJY2"/>
<keyword evidence="5 6" id="KW-0349">Heme</keyword>
<dbReference type="CDD" id="cd11040">
    <property type="entry name" value="CYP7_CYP8-like"/>
    <property type="match status" value="1"/>
</dbReference>
<evidence type="ECO:0000256" key="5">
    <source>
        <dbReference type="PIRSR" id="PIRSR602403-1"/>
    </source>
</evidence>
<evidence type="ECO:0000313" key="7">
    <source>
        <dbReference type="EMBL" id="EAT84208.2"/>
    </source>
</evidence>
<dbReference type="eggNOG" id="KOG0684">
    <property type="taxonomic scope" value="Eukaryota"/>
</dbReference>
<dbReference type="Proteomes" id="UP000001055">
    <property type="component" value="Unassembled WGS sequence"/>
</dbReference>
<dbReference type="PROSITE" id="PS00086">
    <property type="entry name" value="CYTOCHROME_P450"/>
    <property type="match status" value="1"/>
</dbReference>
<dbReference type="InParanoid" id="Q0UJY2"/>
<keyword evidence="4 5" id="KW-0408">Iron</keyword>
<dbReference type="InterPro" id="IPR053007">
    <property type="entry name" value="CYP450_monoxygenase_sec-met"/>
</dbReference>
<dbReference type="RefSeq" id="XP_001798258.1">
    <property type="nucleotide sequence ID" value="XM_001798206.1"/>
</dbReference>
<dbReference type="GeneID" id="5975156"/>
<keyword evidence="6" id="KW-0503">Monooxygenase</keyword>
<dbReference type="InterPro" id="IPR036396">
    <property type="entry name" value="Cyt_P450_sf"/>
</dbReference>
<dbReference type="GO" id="GO:0016705">
    <property type="term" value="F:oxidoreductase activity, acting on paired donors, with incorporation or reduction of molecular oxygen"/>
    <property type="evidence" value="ECO:0007669"/>
    <property type="project" value="InterPro"/>
</dbReference>
<comment type="similarity">
    <text evidence="2 6">Belongs to the cytochrome P450 family.</text>
</comment>
<dbReference type="EMBL" id="CH445336">
    <property type="protein sequence ID" value="EAT84208.2"/>
    <property type="molecule type" value="Genomic_DNA"/>
</dbReference>
<gene>
    <name evidence="7" type="ORF">SNOG_07932</name>
</gene>
<dbReference type="PANTHER" id="PTHR47582:SF1">
    <property type="entry name" value="P450, PUTATIVE (EUROFUNG)-RELATED"/>
    <property type="match status" value="1"/>
</dbReference>
<dbReference type="Gene3D" id="1.10.630.10">
    <property type="entry name" value="Cytochrome P450"/>
    <property type="match status" value="1"/>
</dbReference>
<dbReference type="GO" id="GO:0005506">
    <property type="term" value="F:iron ion binding"/>
    <property type="evidence" value="ECO:0007669"/>
    <property type="project" value="InterPro"/>
</dbReference>
<evidence type="ECO:0000256" key="6">
    <source>
        <dbReference type="RuleBase" id="RU000461"/>
    </source>
</evidence>
<feature type="binding site" description="axial binding residue" evidence="5">
    <location>
        <position position="404"/>
    </location>
    <ligand>
        <name>heme</name>
        <dbReference type="ChEBI" id="CHEBI:30413"/>
    </ligand>
    <ligandPart>
        <name>Fe</name>
        <dbReference type="ChEBI" id="CHEBI:18248"/>
    </ligandPart>
</feature>
<dbReference type="STRING" id="321614.Q0UJY2"/>
<dbReference type="VEuPathDB" id="FungiDB:JI435_079320"/>
<sequence>MSGALAAAATGAITLLGLLHLLLHWIHDAKEPPVAPTPIPFLGHVFGLMMKKTKYYVELRNKYNMPIYTLHLPGSRLYVINSMLLIPPVQKQFKTLAFPPIEAMAAKNICGSSKIANDILDTNVNGDDGPRSYSVSHYPAVRGPLMPGQGLDAMNRVMAQKVADAIDRMKCEQTVKLFENFQPGIMFLLLKLFPSVLAKESVSARRTMANAFLDYFQKQGHLEGSALIKARVEHSQEYSIPLEDIARYECGGALGILTNTSPTTFWMIYHIYSNKTILEECRQELTKVTSDTLLEEDGETKTLRTLDMTSVKSACPILLSTLQEVLRTHSIGISARLVMEDYILEGKYLLKKGGTVMIPGPVQHTSAEAFGSTVHSFDHRRFLPTERKHNPIAFRGFGGGTTLCPGRHFATTEVLAFTALMILRCDVSPASGEWVYPTTYKAAMWETTPMPDFDLEVKVAPRAGIDNEVKWRVLLSDSDKGLNVSVEDE</sequence>
<evidence type="ECO:0000256" key="1">
    <source>
        <dbReference type="ARBA" id="ARBA00001971"/>
    </source>
</evidence>
<proteinExistence type="inferred from homology"/>
<dbReference type="GO" id="GO:0004497">
    <property type="term" value="F:monooxygenase activity"/>
    <property type="evidence" value="ECO:0007669"/>
    <property type="project" value="UniProtKB-KW"/>
</dbReference>
<name>Q0UJY2_PHANO</name>
<accession>Q0UJY2</accession>
<evidence type="ECO:0000256" key="4">
    <source>
        <dbReference type="ARBA" id="ARBA00023004"/>
    </source>
</evidence>
<comment type="cofactor">
    <cofactor evidence="1 5">
        <name>heme</name>
        <dbReference type="ChEBI" id="CHEBI:30413"/>
    </cofactor>
</comment>
<reference evidence="8" key="1">
    <citation type="journal article" date="2007" name="Plant Cell">
        <title>Dothideomycete-plant interactions illuminated by genome sequencing and EST analysis of the wheat pathogen Stagonospora nodorum.</title>
        <authorList>
            <person name="Hane J.K."/>
            <person name="Lowe R.G."/>
            <person name="Solomon P.S."/>
            <person name="Tan K.C."/>
            <person name="Schoch C.L."/>
            <person name="Spatafora J.W."/>
            <person name="Crous P.W."/>
            <person name="Kodira C."/>
            <person name="Birren B.W."/>
            <person name="Galagan J.E."/>
            <person name="Torriani S.F."/>
            <person name="McDonald B.A."/>
            <person name="Oliver R.P."/>
        </authorList>
    </citation>
    <scope>NUCLEOTIDE SEQUENCE [LARGE SCALE GENOMIC DNA]</scope>
    <source>
        <strain evidence="8">SN15 / ATCC MYA-4574 / FGSC 10173</strain>
    </source>
</reference>
<keyword evidence="3 5" id="KW-0479">Metal-binding</keyword>
<organism evidence="7 8">
    <name type="scientific">Phaeosphaeria nodorum (strain SN15 / ATCC MYA-4574 / FGSC 10173)</name>
    <name type="common">Glume blotch fungus</name>
    <name type="synonym">Parastagonospora nodorum</name>
    <dbReference type="NCBI Taxonomy" id="321614"/>
    <lineage>
        <taxon>Eukaryota</taxon>
        <taxon>Fungi</taxon>
        <taxon>Dikarya</taxon>
        <taxon>Ascomycota</taxon>
        <taxon>Pezizomycotina</taxon>
        <taxon>Dothideomycetes</taxon>
        <taxon>Pleosporomycetidae</taxon>
        <taxon>Pleosporales</taxon>
        <taxon>Pleosporineae</taxon>
        <taxon>Phaeosphaeriaceae</taxon>
        <taxon>Parastagonospora</taxon>
    </lineage>
</organism>
<evidence type="ECO:0000256" key="2">
    <source>
        <dbReference type="ARBA" id="ARBA00010617"/>
    </source>
</evidence>
<dbReference type="Pfam" id="PF00067">
    <property type="entry name" value="p450"/>
    <property type="match status" value="1"/>
</dbReference>
<dbReference type="KEGG" id="pno:SNOG_07932"/>
<protein>
    <submittedName>
        <fullName evidence="7">Uncharacterized protein</fullName>
    </submittedName>
</protein>
<evidence type="ECO:0000313" key="8">
    <source>
        <dbReference type="Proteomes" id="UP000001055"/>
    </source>
</evidence>
<dbReference type="GO" id="GO:0020037">
    <property type="term" value="F:heme binding"/>
    <property type="evidence" value="ECO:0007669"/>
    <property type="project" value="InterPro"/>
</dbReference>
<dbReference type="SUPFAM" id="SSF48264">
    <property type="entry name" value="Cytochrome P450"/>
    <property type="match status" value="1"/>
</dbReference>
<keyword evidence="6" id="KW-0560">Oxidoreductase</keyword>
<dbReference type="InterPro" id="IPR017972">
    <property type="entry name" value="Cyt_P450_CS"/>
</dbReference>
<evidence type="ECO:0000256" key="3">
    <source>
        <dbReference type="ARBA" id="ARBA00022723"/>
    </source>
</evidence>